<dbReference type="GO" id="GO:0000287">
    <property type="term" value="F:magnesium ion binding"/>
    <property type="evidence" value="ECO:0007669"/>
    <property type="project" value="UniProtKB-UniRule"/>
</dbReference>
<organism evidence="10 11">
    <name type="scientific">Rhizobium leguminosarum</name>
    <dbReference type="NCBI Taxonomy" id="384"/>
    <lineage>
        <taxon>Bacteria</taxon>
        <taxon>Pseudomonadati</taxon>
        <taxon>Pseudomonadota</taxon>
        <taxon>Alphaproteobacteria</taxon>
        <taxon>Hyphomicrobiales</taxon>
        <taxon>Rhizobiaceae</taxon>
        <taxon>Rhizobium/Agrobacterium group</taxon>
        <taxon>Rhizobium</taxon>
    </lineage>
</organism>
<keyword evidence="6 9" id="KW-0067">ATP-binding</keyword>
<dbReference type="AlphaFoldDB" id="A0AAE2MQW8"/>
<dbReference type="GO" id="GO:0004141">
    <property type="term" value="F:dethiobiotin synthase activity"/>
    <property type="evidence" value="ECO:0007669"/>
    <property type="project" value="UniProtKB-UniRule"/>
</dbReference>
<dbReference type="GO" id="GO:0005524">
    <property type="term" value="F:ATP binding"/>
    <property type="evidence" value="ECO:0007669"/>
    <property type="project" value="UniProtKB-UniRule"/>
</dbReference>
<keyword evidence="1 9" id="KW-0963">Cytoplasm</keyword>
<dbReference type="PIRSF" id="PIRSF006755">
    <property type="entry name" value="DTB_synth"/>
    <property type="match status" value="1"/>
</dbReference>
<keyword evidence="5 9" id="KW-0093">Biotin biosynthesis</keyword>
<evidence type="ECO:0000256" key="9">
    <source>
        <dbReference type="HAMAP-Rule" id="MF_00336"/>
    </source>
</evidence>
<evidence type="ECO:0000256" key="7">
    <source>
        <dbReference type="ARBA" id="ARBA00022842"/>
    </source>
</evidence>
<comment type="subunit">
    <text evidence="9">Homodimer.</text>
</comment>
<feature type="binding site" evidence="9">
    <location>
        <position position="31"/>
    </location>
    <ligand>
        <name>Mg(2+)</name>
        <dbReference type="ChEBI" id="CHEBI:18420"/>
    </ligand>
</feature>
<feature type="binding site" evidence="9">
    <location>
        <position position="86"/>
    </location>
    <ligand>
        <name>Mg(2+)</name>
        <dbReference type="ChEBI" id="CHEBI:18420"/>
    </ligand>
</feature>
<keyword evidence="4 9" id="KW-0547">Nucleotide-binding</keyword>
<feature type="binding site" evidence="9">
    <location>
        <position position="24"/>
    </location>
    <ligand>
        <name>substrate</name>
    </ligand>
</feature>
<feature type="active site" evidence="9">
    <location>
        <position position="20"/>
    </location>
</feature>
<dbReference type="NCBIfam" id="TIGR00347">
    <property type="entry name" value="bioD"/>
    <property type="match status" value="1"/>
</dbReference>
<dbReference type="Gene3D" id="3.40.50.300">
    <property type="entry name" value="P-loop containing nucleotide triphosphate hydrolases"/>
    <property type="match status" value="1"/>
</dbReference>
<dbReference type="Proteomes" id="UP000538507">
    <property type="component" value="Unassembled WGS sequence"/>
</dbReference>
<comment type="cofactor">
    <cofactor evidence="9">
        <name>Mg(2+)</name>
        <dbReference type="ChEBI" id="CHEBI:18420"/>
    </cofactor>
</comment>
<dbReference type="GO" id="GO:0009102">
    <property type="term" value="P:biotin biosynthetic process"/>
    <property type="evidence" value="ECO:0007669"/>
    <property type="project" value="UniProtKB-UniRule"/>
</dbReference>
<evidence type="ECO:0000256" key="4">
    <source>
        <dbReference type="ARBA" id="ARBA00022741"/>
    </source>
</evidence>
<proteinExistence type="inferred from homology"/>
<reference evidence="10 11" key="1">
    <citation type="submission" date="2020-08" db="EMBL/GenBank/DDBJ databases">
        <title>Genomic Encyclopedia of Type Strains, Phase IV (KMG-V): Genome sequencing to study the core and pangenomes of soil and plant-associated prokaryotes.</title>
        <authorList>
            <person name="Whitman W."/>
        </authorList>
    </citation>
    <scope>NUCLEOTIDE SEQUENCE [LARGE SCALE GENOMIC DNA]</scope>
    <source>
        <strain evidence="10 11">SEMIA 415</strain>
    </source>
</reference>
<evidence type="ECO:0000256" key="8">
    <source>
        <dbReference type="ARBA" id="ARBA00047386"/>
    </source>
</evidence>
<evidence type="ECO:0000256" key="6">
    <source>
        <dbReference type="ARBA" id="ARBA00022840"/>
    </source>
</evidence>
<dbReference type="InterPro" id="IPR027417">
    <property type="entry name" value="P-loop_NTPase"/>
</dbReference>
<dbReference type="GO" id="GO:0005829">
    <property type="term" value="C:cytosol"/>
    <property type="evidence" value="ECO:0007669"/>
    <property type="project" value="TreeGrafter"/>
</dbReference>
<comment type="catalytic activity">
    <reaction evidence="8">
        <text>(7R,8S)-8-amino-7-(carboxyamino)nonanoate + ATP = (4R,5S)-dethiobiotin + ADP + phosphate + H(+)</text>
        <dbReference type="Rhea" id="RHEA:63684"/>
        <dbReference type="ChEBI" id="CHEBI:15378"/>
        <dbReference type="ChEBI" id="CHEBI:30616"/>
        <dbReference type="ChEBI" id="CHEBI:43474"/>
        <dbReference type="ChEBI" id="CHEBI:149470"/>
        <dbReference type="ChEBI" id="CHEBI:149473"/>
        <dbReference type="ChEBI" id="CHEBI:456216"/>
    </reaction>
</comment>
<comment type="pathway">
    <text evidence="9">Cofactor biosynthesis; biotin biosynthesis; biotin from 7,8-diaminononanoate: step 1/2.</text>
</comment>
<sequence>MGKTVFCAALTTALGARYWKPIQSGLGEPTDSQVVSDLGVPSSMVLPELYKLKTPVSPHLSARIDGVEIDIEALEVPNIGGPLVIEGAGGLLVPVTDDVLYADIFARWRRPTVLCARTELGTINHTLLSIEAMRTRAIPIAGVAFIGTHSEDTEATICRFGRVVRLGRLPTVEPMTPRDLDQAFLQNFDVSYFRRLLDD</sequence>
<dbReference type="HAMAP" id="MF_00336">
    <property type="entry name" value="BioD"/>
    <property type="match status" value="1"/>
</dbReference>
<feature type="binding site" evidence="9">
    <location>
        <begin position="86"/>
        <end position="89"/>
    </location>
    <ligand>
        <name>ATP</name>
        <dbReference type="ChEBI" id="CHEBI:30616"/>
    </ligand>
</feature>
<evidence type="ECO:0000313" key="10">
    <source>
        <dbReference type="EMBL" id="MBB4293822.1"/>
    </source>
</evidence>
<comment type="catalytic activity">
    <reaction evidence="9">
        <text>(7R,8S)-7,8-diammoniononanoate + CO2 + ATP = (4R,5S)-dethiobiotin + ADP + phosphate + 3 H(+)</text>
        <dbReference type="Rhea" id="RHEA:15805"/>
        <dbReference type="ChEBI" id="CHEBI:15378"/>
        <dbReference type="ChEBI" id="CHEBI:16526"/>
        <dbReference type="ChEBI" id="CHEBI:30616"/>
        <dbReference type="ChEBI" id="CHEBI:43474"/>
        <dbReference type="ChEBI" id="CHEBI:149469"/>
        <dbReference type="ChEBI" id="CHEBI:149473"/>
        <dbReference type="ChEBI" id="CHEBI:456216"/>
        <dbReference type="EC" id="6.3.3.3"/>
    </reaction>
</comment>
<gene>
    <name evidence="9" type="primary">bioD</name>
    <name evidence="10" type="ORF">GGE16_005916</name>
</gene>
<feature type="binding site" evidence="9">
    <location>
        <position position="31"/>
    </location>
    <ligand>
        <name>ATP</name>
        <dbReference type="ChEBI" id="CHEBI:30616"/>
    </ligand>
</feature>
<evidence type="ECO:0000256" key="2">
    <source>
        <dbReference type="ARBA" id="ARBA00022598"/>
    </source>
</evidence>
<evidence type="ECO:0000256" key="3">
    <source>
        <dbReference type="ARBA" id="ARBA00022723"/>
    </source>
</evidence>
<name>A0AAE2MQW8_RHILE</name>
<protein>
    <recommendedName>
        <fullName evidence="9">ATP-dependent dethiobiotin synthetase BioD</fullName>
        <ecNumber evidence="9">6.3.3.3</ecNumber>
    </recommendedName>
    <alternativeName>
        <fullName evidence="9">DTB synthetase</fullName>
        <shortName evidence="9">DTBS</shortName>
    </alternativeName>
    <alternativeName>
        <fullName evidence="9">Dethiobiotin synthase</fullName>
    </alternativeName>
</protein>
<dbReference type="SUPFAM" id="SSF52540">
    <property type="entry name" value="P-loop containing nucleoside triphosphate hydrolases"/>
    <property type="match status" value="1"/>
</dbReference>
<comment type="function">
    <text evidence="9">Catalyzes a mechanistically unusual reaction, the ATP-dependent insertion of CO2 between the N7 and N8 nitrogen atoms of 7,8-diaminopelargonic acid (DAPA, also called 7,8-diammoniononanoate) to form a ureido ring.</text>
</comment>
<keyword evidence="3 9" id="KW-0479">Metal-binding</keyword>
<dbReference type="EMBL" id="JACIGO010000011">
    <property type="protein sequence ID" value="MBB4293822.1"/>
    <property type="molecule type" value="Genomic_DNA"/>
</dbReference>
<dbReference type="InterPro" id="IPR004472">
    <property type="entry name" value="DTB_synth_BioD"/>
</dbReference>
<dbReference type="Pfam" id="PF13500">
    <property type="entry name" value="AAA_26"/>
    <property type="match status" value="1"/>
</dbReference>
<evidence type="ECO:0000256" key="5">
    <source>
        <dbReference type="ARBA" id="ARBA00022756"/>
    </source>
</evidence>
<dbReference type="EC" id="6.3.3.3" evidence="9"/>
<evidence type="ECO:0000313" key="11">
    <source>
        <dbReference type="Proteomes" id="UP000538507"/>
    </source>
</evidence>
<comment type="caution">
    <text evidence="9">Lacks conserved residue(s) required for the propagation of feature annotation.</text>
</comment>
<dbReference type="PANTHER" id="PTHR43210:SF2">
    <property type="entry name" value="ATP-DEPENDENT DETHIOBIOTIN SYNTHETASE BIOD 2"/>
    <property type="match status" value="1"/>
</dbReference>
<accession>A0AAE2MQW8</accession>
<evidence type="ECO:0000256" key="1">
    <source>
        <dbReference type="ARBA" id="ARBA00022490"/>
    </source>
</evidence>
<comment type="subcellular location">
    <subcellularLocation>
        <location evidence="9">Cytoplasm</location>
    </subcellularLocation>
</comment>
<comment type="caution">
    <text evidence="10">The sequence shown here is derived from an EMBL/GenBank/DDBJ whole genome shotgun (WGS) entry which is preliminary data.</text>
</comment>
<dbReference type="PANTHER" id="PTHR43210">
    <property type="entry name" value="DETHIOBIOTIN SYNTHETASE"/>
    <property type="match status" value="1"/>
</dbReference>
<keyword evidence="2 9" id="KW-0436">Ligase</keyword>
<comment type="similarity">
    <text evidence="9">Belongs to the dethiobiotin synthetase family.</text>
</comment>
<keyword evidence="7 9" id="KW-0460">Magnesium</keyword>
<dbReference type="CDD" id="cd03109">
    <property type="entry name" value="DTBS"/>
    <property type="match status" value="1"/>
</dbReference>